<dbReference type="Pfam" id="PF07386">
    <property type="entry name" value="DUF1499"/>
    <property type="match status" value="1"/>
</dbReference>
<keyword evidence="1" id="KW-0812">Transmembrane</keyword>
<feature type="transmembrane region" description="Helical" evidence="1">
    <location>
        <begin position="12"/>
        <end position="33"/>
    </location>
</feature>
<feature type="transmembrane region" description="Helical" evidence="1">
    <location>
        <begin position="82"/>
        <end position="103"/>
    </location>
</feature>
<dbReference type="EMBL" id="QJTF01000030">
    <property type="protein sequence ID" value="PYE85324.1"/>
    <property type="molecule type" value="Genomic_DNA"/>
</dbReference>
<dbReference type="AlphaFoldDB" id="A0A318T4R9"/>
<proteinExistence type="predicted"/>
<evidence type="ECO:0000313" key="3">
    <source>
        <dbReference type="Proteomes" id="UP000247454"/>
    </source>
</evidence>
<name>A0A318T4R9_9HYPH</name>
<keyword evidence="1" id="KW-0472">Membrane</keyword>
<dbReference type="InterPro" id="IPR010865">
    <property type="entry name" value="DUF1499"/>
</dbReference>
<comment type="caution">
    <text evidence="2">The sequence shown here is derived from an EMBL/GenBank/DDBJ whole genome shotgun (WGS) entry which is preliminary data.</text>
</comment>
<keyword evidence="1" id="KW-1133">Transmembrane helix</keyword>
<dbReference type="Proteomes" id="UP000247454">
    <property type="component" value="Unassembled WGS sequence"/>
</dbReference>
<dbReference type="OrthoDB" id="1523552at2"/>
<protein>
    <submittedName>
        <fullName evidence="2">Uncharacterized protein DUF1499</fullName>
    </submittedName>
</protein>
<dbReference type="RefSeq" id="WP_110754426.1">
    <property type="nucleotide sequence ID" value="NZ_QJTF01000030.1"/>
</dbReference>
<gene>
    <name evidence="2" type="ORF">C7477_1307</name>
</gene>
<reference evidence="2 3" key="1">
    <citation type="submission" date="2018-06" db="EMBL/GenBank/DDBJ databases">
        <title>Genomic Encyclopedia of Type Strains, Phase III (KMG-III): the genomes of soil and plant-associated and newly described type strains.</title>
        <authorList>
            <person name="Whitman W."/>
        </authorList>
    </citation>
    <scope>NUCLEOTIDE SEQUENCE [LARGE SCALE GENOMIC DNA]</scope>
    <source>
        <strain evidence="2 3">ORS 1419</strain>
    </source>
</reference>
<sequence>MRKLRYERRKSRSAIWSLRLAVFSAVLFAFSTLGHHFEAIATPDFMLLAATVAALALLALALALKGFVNLWRNGDKGGMRSLWGSVIALGVLAPFAVTAYHAYVTPSLHDISTDLDTPPLFRGAFRRGAEMNPINDNLAPRAALQTAAYPQVTGRRYEGSPDRVLEAVLAVLKDKGWTVTGRFGIPGEQMETTVEAVAHGLIPGFTSDVAIRLTDEDDTTYVDMRSVSRYGARDLGANARYVTDFMNALDEKLEGAPVEG</sequence>
<organism evidence="2 3">
    <name type="scientific">Phyllobacterium leguminum</name>
    <dbReference type="NCBI Taxonomy" id="314237"/>
    <lineage>
        <taxon>Bacteria</taxon>
        <taxon>Pseudomonadati</taxon>
        <taxon>Pseudomonadota</taxon>
        <taxon>Alphaproteobacteria</taxon>
        <taxon>Hyphomicrobiales</taxon>
        <taxon>Phyllobacteriaceae</taxon>
        <taxon>Phyllobacterium</taxon>
    </lineage>
</organism>
<feature type="transmembrane region" description="Helical" evidence="1">
    <location>
        <begin position="45"/>
        <end position="70"/>
    </location>
</feature>
<evidence type="ECO:0000313" key="2">
    <source>
        <dbReference type="EMBL" id="PYE85324.1"/>
    </source>
</evidence>
<accession>A0A318T4R9</accession>
<evidence type="ECO:0000256" key="1">
    <source>
        <dbReference type="SAM" id="Phobius"/>
    </source>
</evidence>
<keyword evidence="3" id="KW-1185">Reference proteome</keyword>